<gene>
    <name evidence="1" type="ORF">CZ814_00750</name>
</gene>
<reference evidence="1 2" key="1">
    <citation type="submission" date="2017-02" db="EMBL/GenBank/DDBJ databases">
        <authorList>
            <person name="Peterson S.W."/>
        </authorList>
    </citation>
    <scope>NUCLEOTIDE SEQUENCE [LARGE SCALE GENOMIC DNA]</scope>
    <source>
        <strain evidence="1 2">CECT 9189</strain>
    </source>
</reference>
<protein>
    <submittedName>
        <fullName evidence="1">Uncharacterized protein</fullName>
    </submittedName>
</protein>
<name>A0A1T4P3H8_9GAMM</name>
<organism evidence="1 2">
    <name type="scientific">Photobacterium toruni</name>
    <dbReference type="NCBI Taxonomy" id="1935446"/>
    <lineage>
        <taxon>Bacteria</taxon>
        <taxon>Pseudomonadati</taxon>
        <taxon>Pseudomonadota</taxon>
        <taxon>Gammaproteobacteria</taxon>
        <taxon>Vibrionales</taxon>
        <taxon>Vibrionaceae</taxon>
        <taxon>Photobacterium</taxon>
    </lineage>
</organism>
<evidence type="ECO:0000313" key="1">
    <source>
        <dbReference type="EMBL" id="SJZ85857.1"/>
    </source>
</evidence>
<evidence type="ECO:0000313" key="2">
    <source>
        <dbReference type="Proteomes" id="UP000191116"/>
    </source>
</evidence>
<dbReference type="Proteomes" id="UP000191116">
    <property type="component" value="Unassembled WGS sequence"/>
</dbReference>
<dbReference type="AlphaFoldDB" id="A0A1T4P3H8"/>
<sequence>MIYRIKKHSTKNMNTFDYILNLYSGKKIPDGRYLCNANYVPLCYDTDNFISTTTLVYDVDVYILPSYEKIFLSNGDELERVDPPVMISDGSLCLAFALKSDDNYPKKNKFYLFLSVIANVYKRGGLFSSQKIIQSLVTIHISSLPYMTHSPSRDDIGDVWTSPEVVLDHNGRDNLHRAIHDSINYHLIPKVVMPKIL</sequence>
<dbReference type="EMBL" id="FUWP01000002">
    <property type="protein sequence ID" value="SJZ85857.1"/>
    <property type="molecule type" value="Genomic_DNA"/>
</dbReference>
<proteinExistence type="predicted"/>
<accession>A0A1T4P3H8</accession>